<accession>A0A8E2EU06</accession>
<feature type="transmembrane region" description="Helical" evidence="1">
    <location>
        <begin position="241"/>
        <end position="259"/>
    </location>
</feature>
<keyword evidence="1" id="KW-0472">Membrane</keyword>
<feature type="transmembrane region" description="Helical" evidence="1">
    <location>
        <begin position="207"/>
        <end position="229"/>
    </location>
</feature>
<dbReference type="AlphaFoldDB" id="A0A8E2EU06"/>
<keyword evidence="3" id="KW-1185">Reference proteome</keyword>
<feature type="transmembrane region" description="Helical" evidence="1">
    <location>
        <begin position="389"/>
        <end position="410"/>
    </location>
</feature>
<name>A0A8E2EU06_9PEZI</name>
<keyword evidence="1" id="KW-1133">Transmembrane helix</keyword>
<protein>
    <submittedName>
        <fullName evidence="2">Uncharacterized protein</fullName>
    </submittedName>
</protein>
<sequence>MKRANFTECGLRYLSNPELSWIHGYNGTTRGIEQNFSRQITYQGCLDLCGAGIDYYPWATSSSTITTWLLPIVGMLLQAPFESNAFWRTMLAICRWVGSPMASLSYILWNIKVSGKCALMVDMAVPYEDAVPDRGSDFASIRDSFYILMTMNQFTMNPQASVRKESEGLLRIALFSKDLRLHNTTSSLKATRQKLAQELREGRKRGVVPVFISTMWFLFALAISIQSAFGLLGSNATAHDLALGFLLAWLPVLILGSIVDRNPVAAEDTRRRLNFLVDHVRRSLKDETIRLEYIQSFQDQPEARRMEEWVEKVYNKCDFMENFFVDFAGQGRIPYHYGAAHPILSDIEDCYIAERGRNWLDYEEEARTKLVLGKVDGLIWFDFRELWQILSSIIIVTWTVAGAFILSYFTPTVGLGCRSGGYLIFFCISLALLFLELLVWWASSPVYKHKLQRVEHKMKASFLTIHEYNSKEWTRRFFFIPVEFINTTWLIYIVLAQTFGSYRTCECVTSRWAGGGGYLDFTQSDVTNSPWVKYYWTSGTVLGSTTMGIGMIYIVAEWCLQSHLSTESYAAARRG</sequence>
<dbReference type="EMBL" id="KV750538">
    <property type="protein sequence ID" value="OCL04333.1"/>
    <property type="molecule type" value="Genomic_DNA"/>
</dbReference>
<feature type="transmembrane region" description="Helical" evidence="1">
    <location>
        <begin position="477"/>
        <end position="495"/>
    </location>
</feature>
<dbReference type="Proteomes" id="UP000250140">
    <property type="component" value="Unassembled WGS sequence"/>
</dbReference>
<keyword evidence="1" id="KW-0812">Transmembrane</keyword>
<organism evidence="2 3">
    <name type="scientific">Glonium stellatum</name>
    <dbReference type="NCBI Taxonomy" id="574774"/>
    <lineage>
        <taxon>Eukaryota</taxon>
        <taxon>Fungi</taxon>
        <taxon>Dikarya</taxon>
        <taxon>Ascomycota</taxon>
        <taxon>Pezizomycotina</taxon>
        <taxon>Dothideomycetes</taxon>
        <taxon>Pleosporomycetidae</taxon>
        <taxon>Gloniales</taxon>
        <taxon>Gloniaceae</taxon>
        <taxon>Glonium</taxon>
    </lineage>
</organism>
<evidence type="ECO:0000256" key="1">
    <source>
        <dbReference type="SAM" id="Phobius"/>
    </source>
</evidence>
<evidence type="ECO:0000313" key="2">
    <source>
        <dbReference type="EMBL" id="OCL04333.1"/>
    </source>
</evidence>
<proteinExistence type="predicted"/>
<feature type="transmembrane region" description="Helical" evidence="1">
    <location>
        <begin position="422"/>
        <end position="443"/>
    </location>
</feature>
<evidence type="ECO:0000313" key="3">
    <source>
        <dbReference type="Proteomes" id="UP000250140"/>
    </source>
</evidence>
<gene>
    <name evidence="2" type="ORF">AOQ84DRAFT_324574</name>
</gene>
<reference evidence="2 3" key="1">
    <citation type="journal article" date="2016" name="Nat. Commun.">
        <title>Ectomycorrhizal ecology is imprinted in the genome of the dominant symbiotic fungus Cenococcum geophilum.</title>
        <authorList>
            <consortium name="DOE Joint Genome Institute"/>
            <person name="Peter M."/>
            <person name="Kohler A."/>
            <person name="Ohm R.A."/>
            <person name="Kuo A."/>
            <person name="Krutzmann J."/>
            <person name="Morin E."/>
            <person name="Arend M."/>
            <person name="Barry K.W."/>
            <person name="Binder M."/>
            <person name="Choi C."/>
            <person name="Clum A."/>
            <person name="Copeland A."/>
            <person name="Grisel N."/>
            <person name="Haridas S."/>
            <person name="Kipfer T."/>
            <person name="LaButti K."/>
            <person name="Lindquist E."/>
            <person name="Lipzen A."/>
            <person name="Maire R."/>
            <person name="Meier B."/>
            <person name="Mihaltcheva S."/>
            <person name="Molinier V."/>
            <person name="Murat C."/>
            <person name="Poggeler S."/>
            <person name="Quandt C.A."/>
            <person name="Sperisen C."/>
            <person name="Tritt A."/>
            <person name="Tisserant E."/>
            <person name="Crous P.W."/>
            <person name="Henrissat B."/>
            <person name="Nehls U."/>
            <person name="Egli S."/>
            <person name="Spatafora J.W."/>
            <person name="Grigoriev I.V."/>
            <person name="Martin F.M."/>
        </authorList>
    </citation>
    <scope>NUCLEOTIDE SEQUENCE [LARGE SCALE GENOMIC DNA]</scope>
    <source>
        <strain evidence="2 3">CBS 207.34</strain>
    </source>
</reference>
<feature type="transmembrane region" description="Helical" evidence="1">
    <location>
        <begin position="534"/>
        <end position="556"/>
    </location>
</feature>
<dbReference type="OrthoDB" id="5392263at2759"/>
<feature type="non-terminal residue" evidence="2">
    <location>
        <position position="1"/>
    </location>
</feature>